<evidence type="ECO:0000259" key="5">
    <source>
        <dbReference type="PROSITE" id="PS51746"/>
    </source>
</evidence>
<dbReference type="Gene3D" id="1.20.5.110">
    <property type="match status" value="1"/>
</dbReference>
<evidence type="ECO:0000256" key="3">
    <source>
        <dbReference type="SAM" id="Phobius"/>
    </source>
</evidence>
<dbReference type="InterPro" id="IPR010989">
    <property type="entry name" value="SNARE"/>
</dbReference>
<dbReference type="InterPro" id="IPR015655">
    <property type="entry name" value="PP2C"/>
</dbReference>
<evidence type="ECO:0000313" key="7">
    <source>
        <dbReference type="EMBL" id="VFU01518.1"/>
    </source>
</evidence>
<dbReference type="CDD" id="cd15848">
    <property type="entry name" value="SNARE_syntaxin1-like"/>
    <property type="match status" value="1"/>
</dbReference>
<dbReference type="InterPro" id="IPR006012">
    <property type="entry name" value="Syntaxin/epimorphin_CS"/>
</dbReference>
<dbReference type="GO" id="GO:0004722">
    <property type="term" value="F:protein serine/threonine phosphatase activity"/>
    <property type="evidence" value="ECO:0007669"/>
    <property type="project" value="InterPro"/>
</dbReference>
<evidence type="ECO:0000256" key="2">
    <source>
        <dbReference type="RuleBase" id="RU003858"/>
    </source>
</evidence>
<organism evidence="7 8">
    <name type="scientific">Aphanomyces stellatus</name>
    <dbReference type="NCBI Taxonomy" id="120398"/>
    <lineage>
        <taxon>Eukaryota</taxon>
        <taxon>Sar</taxon>
        <taxon>Stramenopiles</taxon>
        <taxon>Oomycota</taxon>
        <taxon>Saprolegniomycetes</taxon>
        <taxon>Saprolegniales</taxon>
        <taxon>Verrucalvaceae</taxon>
        <taxon>Aphanomyces</taxon>
    </lineage>
</organism>
<dbReference type="EMBL" id="CAADRA010007482">
    <property type="protein sequence ID" value="VFU01518.1"/>
    <property type="molecule type" value="Genomic_DNA"/>
</dbReference>
<proteinExistence type="inferred from homology"/>
<comment type="similarity">
    <text evidence="1 2">Belongs to the syntaxin family.</text>
</comment>
<dbReference type="GO" id="GO:0005484">
    <property type="term" value="F:SNAP receptor activity"/>
    <property type="evidence" value="ECO:0007669"/>
    <property type="project" value="InterPro"/>
</dbReference>
<name>A0A485LRP7_9STRA</name>
<dbReference type="SMART" id="SM00503">
    <property type="entry name" value="SynN"/>
    <property type="match status" value="1"/>
</dbReference>
<dbReference type="Pfam" id="PF00804">
    <property type="entry name" value="Syntaxin"/>
    <property type="match status" value="1"/>
</dbReference>
<dbReference type="InterPro" id="IPR001932">
    <property type="entry name" value="PPM-type_phosphatase-like_dom"/>
</dbReference>
<keyword evidence="3" id="KW-0812">Transmembrane</keyword>
<dbReference type="GO" id="GO:0016192">
    <property type="term" value="P:vesicle-mediated transport"/>
    <property type="evidence" value="ECO:0007669"/>
    <property type="project" value="InterPro"/>
</dbReference>
<accession>A0A485LRP7</accession>
<keyword evidence="3" id="KW-0472">Membrane</keyword>
<dbReference type="SMART" id="SM00397">
    <property type="entry name" value="t_SNARE"/>
    <property type="match status" value="1"/>
</dbReference>
<dbReference type="Pfam" id="PF00481">
    <property type="entry name" value="PP2C"/>
    <property type="match status" value="1"/>
</dbReference>
<dbReference type="SMART" id="SM00332">
    <property type="entry name" value="PP2Cc"/>
    <property type="match status" value="1"/>
</dbReference>
<sequence length="805" mass="88839">MAASLVVDRIRAEINTLRNEPSFWSLRSLHDISIQSISQSPMGVPILIDVIPSSELDLPADVVTIEFLINAKYGPHPPAVRCLGAFTHVICDPKGRHVNLTMLQRAEKGWSKSYTLSTVLYAIRFAFLRKGGDTGNDWDLRSKQLRVLEEKHHVVSSNVVVAQCSGAGGRLVGAREFMEDAMVCVDELPCGSNSTLGFHPAVYCVADGHAGVVCADFLVRHLPSAVGAHLAKDKSPREALFRAHKEVDAAFHDWALAENDTSGSTCITILYDGLDKVYCANVGDSRALLLRGNQAIQISRDHRSMDVEEQAYIATRGGFISNDRTFGQLTVTRAFGDIDIKKHFGDSLSAAPEISEWTVSPHGDVFVLASDGLYAVMDNRTVGSIVLTMLEKDASLQTIADELVRICVMDRGGEDNTTAIVVRVTPEMDHRVVASSANAKKATPNDAIEDDLSLLDEPMLGLPTTSLSVNKSVDKLLEDLSLQDNTTSTEPPAVVLPKEAYIRRPMTVSPAVLKNDEELMDFLLDEQNFKAGNVARPKFMEKFFLDVEDMQGDLGKIAIATDRISELNHQALLATASGEEQIISQELCLVIDATNKVAAHAKGMLELIKKETAEKKKDKNVPASEMRIRDNMSTTLTRKFMDTMKEYQKAQQKFKSDMKNKVKRQVQIVKPDASEQEIDMVMRSADPGAIYRSAILQGSNDSIKEVYMNCHDKYQDVLKLEQSVAELHQMFLDLALLVEQQGEMLDQIEFQVKTASNYIDQGNKEVTKAIKSQSSLRKKQCCLLFFGLIVILIAVLASGAFKSSK</sequence>
<dbReference type="AlphaFoldDB" id="A0A485LRP7"/>
<dbReference type="PROSITE" id="PS50192">
    <property type="entry name" value="T_SNARE"/>
    <property type="match status" value="1"/>
</dbReference>
<evidence type="ECO:0000313" key="6">
    <source>
        <dbReference type="EMBL" id="KAF0683031.1"/>
    </source>
</evidence>
<dbReference type="InterPro" id="IPR036457">
    <property type="entry name" value="PPM-type-like_dom_sf"/>
</dbReference>
<dbReference type="Gene3D" id="3.60.40.10">
    <property type="entry name" value="PPM-type phosphatase domain"/>
    <property type="match status" value="1"/>
</dbReference>
<protein>
    <submittedName>
        <fullName evidence="7">Aste57867_24884 protein</fullName>
    </submittedName>
</protein>
<dbReference type="InterPro" id="IPR016135">
    <property type="entry name" value="UBQ-conjugating_enzyme/RWD"/>
</dbReference>
<feature type="domain" description="T-SNARE coiled-coil homology" evidence="4">
    <location>
        <begin position="707"/>
        <end position="769"/>
    </location>
</feature>
<evidence type="ECO:0000313" key="8">
    <source>
        <dbReference type="Proteomes" id="UP000332933"/>
    </source>
</evidence>
<dbReference type="Proteomes" id="UP000332933">
    <property type="component" value="Unassembled WGS sequence"/>
</dbReference>
<keyword evidence="8" id="KW-1185">Reference proteome</keyword>
<dbReference type="OrthoDB" id="10264738at2759"/>
<evidence type="ECO:0000259" key="4">
    <source>
        <dbReference type="PROSITE" id="PS50192"/>
    </source>
</evidence>
<dbReference type="Gene3D" id="3.10.110.10">
    <property type="entry name" value="Ubiquitin Conjugating Enzyme"/>
    <property type="match status" value="1"/>
</dbReference>
<dbReference type="PROSITE" id="PS00914">
    <property type="entry name" value="SYNTAXIN"/>
    <property type="match status" value="1"/>
</dbReference>
<dbReference type="GO" id="GO:0016020">
    <property type="term" value="C:membrane"/>
    <property type="evidence" value="ECO:0007669"/>
    <property type="project" value="InterPro"/>
</dbReference>
<reference evidence="7 8" key="1">
    <citation type="submission" date="2019-03" db="EMBL/GenBank/DDBJ databases">
        <authorList>
            <person name="Gaulin E."/>
            <person name="Dumas B."/>
        </authorList>
    </citation>
    <scope>NUCLEOTIDE SEQUENCE [LARGE SCALE GENOMIC DNA]</scope>
    <source>
        <strain evidence="7">CBS 568.67</strain>
    </source>
</reference>
<dbReference type="SMART" id="SM00331">
    <property type="entry name" value="PP2C_SIG"/>
    <property type="match status" value="1"/>
</dbReference>
<dbReference type="InterPro" id="IPR000727">
    <property type="entry name" value="T_SNARE_dom"/>
</dbReference>
<dbReference type="CDD" id="cd00143">
    <property type="entry name" value="PP2Cc"/>
    <property type="match status" value="1"/>
</dbReference>
<dbReference type="Gene3D" id="1.20.58.70">
    <property type="match status" value="1"/>
</dbReference>
<feature type="transmembrane region" description="Helical" evidence="3">
    <location>
        <begin position="783"/>
        <end position="801"/>
    </location>
</feature>
<evidence type="ECO:0000256" key="1">
    <source>
        <dbReference type="ARBA" id="ARBA00009063"/>
    </source>
</evidence>
<dbReference type="SUPFAM" id="SSF47661">
    <property type="entry name" value="t-snare proteins"/>
    <property type="match status" value="1"/>
</dbReference>
<gene>
    <name evidence="7" type="primary">Aste57867_24884</name>
    <name evidence="6" type="ORF">As57867_024806</name>
    <name evidence="7" type="ORF">ASTE57867_24884</name>
</gene>
<dbReference type="PROSITE" id="PS51746">
    <property type="entry name" value="PPM_2"/>
    <property type="match status" value="1"/>
</dbReference>
<dbReference type="InterPro" id="IPR006011">
    <property type="entry name" value="Syntaxin_N"/>
</dbReference>
<dbReference type="GO" id="GO:0006886">
    <property type="term" value="P:intracellular protein transport"/>
    <property type="evidence" value="ECO:0007669"/>
    <property type="project" value="InterPro"/>
</dbReference>
<dbReference type="SUPFAM" id="SSF54495">
    <property type="entry name" value="UBC-like"/>
    <property type="match status" value="1"/>
</dbReference>
<dbReference type="SUPFAM" id="SSF81606">
    <property type="entry name" value="PP2C-like"/>
    <property type="match status" value="1"/>
</dbReference>
<dbReference type="PANTHER" id="PTHR47992">
    <property type="entry name" value="PROTEIN PHOSPHATASE"/>
    <property type="match status" value="1"/>
</dbReference>
<reference evidence="6" key="2">
    <citation type="submission" date="2019-06" db="EMBL/GenBank/DDBJ databases">
        <title>Genomics analysis of Aphanomyces spp. identifies a new class of oomycete effector associated with host adaptation.</title>
        <authorList>
            <person name="Gaulin E."/>
        </authorList>
    </citation>
    <scope>NUCLEOTIDE SEQUENCE</scope>
    <source>
        <strain evidence="6">CBS 578.67</strain>
    </source>
</reference>
<keyword evidence="3" id="KW-1133">Transmembrane helix</keyword>
<dbReference type="Pfam" id="PF05739">
    <property type="entry name" value="SNARE"/>
    <property type="match status" value="1"/>
</dbReference>
<dbReference type="EMBL" id="VJMH01007456">
    <property type="protein sequence ID" value="KAF0683031.1"/>
    <property type="molecule type" value="Genomic_DNA"/>
</dbReference>
<feature type="domain" description="PPM-type phosphatase" evidence="5">
    <location>
        <begin position="163"/>
        <end position="424"/>
    </location>
</feature>